<feature type="region of interest" description="Disordered" evidence="1">
    <location>
        <begin position="267"/>
        <end position="335"/>
    </location>
</feature>
<dbReference type="RefSeq" id="XP_045283166.1">
    <property type="nucleotide sequence ID" value="XM_045436178.1"/>
</dbReference>
<gene>
    <name evidence="2" type="ORF">HCBG_09129</name>
</gene>
<dbReference type="PANTHER" id="PTHR13464:SF0">
    <property type="entry name" value="SAP30-BINDING PROTEIN"/>
    <property type="match status" value="1"/>
</dbReference>
<dbReference type="GO" id="GO:0006355">
    <property type="term" value="P:regulation of DNA-templated transcription"/>
    <property type="evidence" value="ECO:0007669"/>
    <property type="project" value="InterPro"/>
</dbReference>
<keyword evidence="3" id="KW-1185">Reference proteome</keyword>
<dbReference type="VEuPathDB" id="FungiDB:I7I50_01683"/>
<evidence type="ECO:0000256" key="1">
    <source>
        <dbReference type="SAM" id="MobiDB-lite"/>
    </source>
</evidence>
<protein>
    <recommendedName>
        <fullName evidence="4">HCNGP-like protein</fullName>
    </recommendedName>
</protein>
<sequence>MLPHAYLSFWIVSDRNQKQHQLQREFIYALGLLDRNTMLGLTAYASSSEDEAESSPSLTVQKITVRRPEYLQPANFSADTAAQITENGPFVFQEPIPTATAASIEEDDIPRIGPFQPSQLPSPTNDNNIGPQLLSRKSSPFSINRALLRDMTLPPVPNLDIPPSPPGSPNPTASQKFAHFLSIKRQGVHFNEKLANSSSLRNPSLLTKLMEHTGIDAQAQYATSLPKELWDPVGILPPWGYKEELLKSQQEIRRKVEEKKALGQREAIEFVPGSGGGGVSLSGDSSVKAKPSAAERVMAGLSRERTSSPMNTDRDRGKRTTDLERRPRRKRSRSR</sequence>
<dbReference type="AlphaFoldDB" id="C0P149"/>
<evidence type="ECO:0008006" key="4">
    <source>
        <dbReference type="Google" id="ProtNLM"/>
    </source>
</evidence>
<dbReference type="PANTHER" id="PTHR13464">
    <property type="entry name" value="TRANSCRIPTIONAL REGULATOR PROTEIN HCNGP"/>
    <property type="match status" value="1"/>
</dbReference>
<dbReference type="HOGENOM" id="CLU_064352_1_1_1"/>
<dbReference type="Proteomes" id="UP000001631">
    <property type="component" value="Unassembled WGS sequence"/>
</dbReference>
<dbReference type="GeneID" id="69042145"/>
<feature type="compositionally biased region" description="Basic residues" evidence="1">
    <location>
        <begin position="326"/>
        <end position="335"/>
    </location>
</feature>
<name>C0P149_AJECG</name>
<dbReference type="STRING" id="447093.C0P149"/>
<proteinExistence type="predicted"/>
<dbReference type="EMBL" id="GG663383">
    <property type="protein sequence ID" value="EEH02685.1"/>
    <property type="molecule type" value="Genomic_DNA"/>
</dbReference>
<dbReference type="GO" id="GO:0005634">
    <property type="term" value="C:nucleus"/>
    <property type="evidence" value="ECO:0007669"/>
    <property type="project" value="TreeGrafter"/>
</dbReference>
<feature type="compositionally biased region" description="Basic and acidic residues" evidence="1">
    <location>
        <begin position="302"/>
        <end position="325"/>
    </location>
</feature>
<evidence type="ECO:0000313" key="3">
    <source>
        <dbReference type="Proteomes" id="UP000001631"/>
    </source>
</evidence>
<evidence type="ECO:0000313" key="2">
    <source>
        <dbReference type="EMBL" id="EEH02685.1"/>
    </source>
</evidence>
<dbReference type="InParanoid" id="C0P149"/>
<dbReference type="Pfam" id="PF07818">
    <property type="entry name" value="HCNGP"/>
    <property type="match status" value="1"/>
</dbReference>
<organism evidence="2 3">
    <name type="scientific">Ajellomyces capsulatus (strain G186AR / H82 / ATCC MYA-2454 / RMSCC 2432)</name>
    <name type="common">Darling's disease fungus</name>
    <name type="synonym">Histoplasma capsulatum</name>
    <dbReference type="NCBI Taxonomy" id="447093"/>
    <lineage>
        <taxon>Eukaryota</taxon>
        <taxon>Fungi</taxon>
        <taxon>Dikarya</taxon>
        <taxon>Ascomycota</taxon>
        <taxon>Pezizomycotina</taxon>
        <taxon>Eurotiomycetes</taxon>
        <taxon>Eurotiomycetidae</taxon>
        <taxon>Onygenales</taxon>
        <taxon>Ajellomycetaceae</taxon>
        <taxon>Histoplasma</taxon>
    </lineage>
</organism>
<accession>C0P149</accession>
<reference evidence="2" key="1">
    <citation type="submission" date="2009-02" db="EMBL/GenBank/DDBJ databases">
        <title>The Genome Sequence of Ajellomyces capsulatus strain G186AR.</title>
        <authorList>
            <consortium name="The Broad Institute Genome Sequencing Platform"/>
            <person name="Champion M."/>
            <person name="Cuomo C."/>
            <person name="Ma L.-J."/>
            <person name="Henn M.R."/>
            <person name="Sil A."/>
            <person name="Goldman B."/>
            <person name="Young S.K."/>
            <person name="Kodira C.D."/>
            <person name="Zeng Q."/>
            <person name="Koehrsen M."/>
            <person name="Alvarado L."/>
            <person name="Berlin A."/>
            <person name="Borenstein D."/>
            <person name="Chen Z."/>
            <person name="Engels R."/>
            <person name="Freedman E."/>
            <person name="Gellesch M."/>
            <person name="Goldberg J."/>
            <person name="Griggs A."/>
            <person name="Gujja S."/>
            <person name="Heiman D."/>
            <person name="Hepburn T."/>
            <person name="Howarth C."/>
            <person name="Jen D."/>
            <person name="Larson L."/>
            <person name="Lewis B."/>
            <person name="Mehta T."/>
            <person name="Park D."/>
            <person name="Pearson M."/>
            <person name="Roberts A."/>
            <person name="Saif S."/>
            <person name="Shea T."/>
            <person name="Shenoy N."/>
            <person name="Sisk P."/>
            <person name="Stolte C."/>
            <person name="Sykes S."/>
            <person name="Walk T."/>
            <person name="White J."/>
            <person name="Yandava C."/>
            <person name="Klein B."/>
            <person name="McEwen J.G."/>
            <person name="Puccia R."/>
            <person name="Goldman G.H."/>
            <person name="Felipe M.S."/>
            <person name="Nino-Vega G."/>
            <person name="San-Blas G."/>
            <person name="Taylor J."/>
            <person name="Mendoza L."/>
            <person name="Galagan J."/>
            <person name="Nusbaum C."/>
            <person name="Birren B."/>
        </authorList>
    </citation>
    <scope>NUCLEOTIDE SEQUENCE</scope>
    <source>
        <strain evidence="2">G186AR</strain>
    </source>
</reference>
<dbReference type="InterPro" id="IPR012479">
    <property type="entry name" value="SAP30BP"/>
</dbReference>